<accession>A0A0F9QWW7</accession>
<name>A0A0F9QWW7_9ZZZZ</name>
<protein>
    <submittedName>
        <fullName evidence="1">Uncharacterized protein</fullName>
    </submittedName>
</protein>
<organism evidence="1">
    <name type="scientific">marine sediment metagenome</name>
    <dbReference type="NCBI Taxonomy" id="412755"/>
    <lineage>
        <taxon>unclassified sequences</taxon>
        <taxon>metagenomes</taxon>
        <taxon>ecological metagenomes</taxon>
    </lineage>
</organism>
<proteinExistence type="predicted"/>
<comment type="caution">
    <text evidence="1">The sequence shown here is derived from an EMBL/GenBank/DDBJ whole genome shotgun (WGS) entry which is preliminary data.</text>
</comment>
<gene>
    <name evidence="1" type="ORF">LCGC14_0667730</name>
</gene>
<dbReference type="AlphaFoldDB" id="A0A0F9QWW7"/>
<sequence>MNNGNKFGAKVGVVNVNAFNVSPNTITADATPATIPTGELNLYDYWRVTQDDASTDEFDLPDAAAIGQVLTIFCVTAFELRTETDSNDINNVSVKGYTTTAGDVLTCFKVSSTDWLVTSVTILGAAVTVTAGVSA</sequence>
<evidence type="ECO:0000313" key="1">
    <source>
        <dbReference type="EMBL" id="KKN46949.1"/>
    </source>
</evidence>
<dbReference type="EMBL" id="LAZR01001303">
    <property type="protein sequence ID" value="KKN46949.1"/>
    <property type="molecule type" value="Genomic_DNA"/>
</dbReference>
<reference evidence="1" key="1">
    <citation type="journal article" date="2015" name="Nature">
        <title>Complex archaea that bridge the gap between prokaryotes and eukaryotes.</title>
        <authorList>
            <person name="Spang A."/>
            <person name="Saw J.H."/>
            <person name="Jorgensen S.L."/>
            <person name="Zaremba-Niedzwiedzka K."/>
            <person name="Martijn J."/>
            <person name="Lind A.E."/>
            <person name="van Eijk R."/>
            <person name="Schleper C."/>
            <person name="Guy L."/>
            <person name="Ettema T.J."/>
        </authorList>
    </citation>
    <scope>NUCLEOTIDE SEQUENCE</scope>
</reference>